<dbReference type="STRING" id="98403.A0A151GKI4"/>
<protein>
    <recommendedName>
        <fullName evidence="4">FAR-17a/AIG1-like protein</fullName>
    </recommendedName>
</protein>
<feature type="transmembrane region" description="Helical" evidence="1">
    <location>
        <begin position="70"/>
        <end position="94"/>
    </location>
</feature>
<feature type="transmembrane region" description="Helical" evidence="1">
    <location>
        <begin position="172"/>
        <end position="195"/>
    </location>
</feature>
<dbReference type="RefSeq" id="XP_040656966.1">
    <property type="nucleotide sequence ID" value="XM_040801933.1"/>
</dbReference>
<dbReference type="GeneID" id="63717268"/>
<keyword evidence="1" id="KW-1133">Transmembrane helix</keyword>
<keyword evidence="1" id="KW-0472">Membrane</keyword>
<gene>
    <name evidence="2" type="ORF">DCS_04625</name>
</gene>
<name>A0A151GKI4_DRECN</name>
<evidence type="ECO:0000256" key="1">
    <source>
        <dbReference type="SAM" id="Phobius"/>
    </source>
</evidence>
<accession>A0A151GKI4</accession>
<evidence type="ECO:0008006" key="4">
    <source>
        <dbReference type="Google" id="ProtNLM"/>
    </source>
</evidence>
<dbReference type="PANTHER" id="PTHR12242:SF1">
    <property type="entry name" value="MYND-TYPE DOMAIN-CONTAINING PROTEIN"/>
    <property type="match status" value="1"/>
</dbReference>
<dbReference type="PANTHER" id="PTHR12242">
    <property type="entry name" value="OS02G0130600 PROTEIN-RELATED"/>
    <property type="match status" value="1"/>
</dbReference>
<keyword evidence="1" id="KW-0812">Transmembrane</keyword>
<dbReference type="EMBL" id="LAYC01000002">
    <property type="protein sequence ID" value="KYK57614.1"/>
    <property type="molecule type" value="Genomic_DNA"/>
</dbReference>
<reference evidence="2 3" key="1">
    <citation type="journal article" date="2016" name="Sci. Rep.">
        <title>Insights into Adaptations to a Near-Obligate Nematode Endoparasitic Lifestyle from the Finished Genome of Drechmeria coniospora.</title>
        <authorList>
            <person name="Zhang L."/>
            <person name="Zhou Z."/>
            <person name="Guo Q."/>
            <person name="Fokkens L."/>
            <person name="Miskei M."/>
            <person name="Pocsi I."/>
            <person name="Zhang W."/>
            <person name="Chen M."/>
            <person name="Wang L."/>
            <person name="Sun Y."/>
            <person name="Donzelli B.G."/>
            <person name="Gibson D.M."/>
            <person name="Nelson D.R."/>
            <person name="Luo J.G."/>
            <person name="Rep M."/>
            <person name="Liu H."/>
            <person name="Yang S."/>
            <person name="Wang J."/>
            <person name="Krasnoff S.B."/>
            <person name="Xu Y."/>
            <person name="Molnar I."/>
            <person name="Lin M."/>
        </authorList>
    </citation>
    <scope>NUCLEOTIDE SEQUENCE [LARGE SCALE GENOMIC DNA]</scope>
    <source>
        <strain evidence="2 3">ARSEF 6962</strain>
    </source>
</reference>
<evidence type="ECO:0000313" key="3">
    <source>
        <dbReference type="Proteomes" id="UP000076580"/>
    </source>
</evidence>
<dbReference type="AlphaFoldDB" id="A0A151GKI4"/>
<dbReference type="GO" id="GO:0016020">
    <property type="term" value="C:membrane"/>
    <property type="evidence" value="ECO:0007669"/>
    <property type="project" value="TreeGrafter"/>
</dbReference>
<proteinExistence type="predicted"/>
<feature type="transmembrane region" description="Helical" evidence="1">
    <location>
        <begin position="216"/>
        <end position="240"/>
    </location>
</feature>
<dbReference type="Proteomes" id="UP000076580">
    <property type="component" value="Chromosome 02"/>
</dbReference>
<feature type="transmembrane region" description="Helical" evidence="1">
    <location>
        <begin position="30"/>
        <end position="50"/>
    </location>
</feature>
<keyword evidence="3" id="KW-1185">Reference proteome</keyword>
<comment type="caution">
    <text evidence="2">The sequence shown here is derived from an EMBL/GenBank/DDBJ whole genome shotgun (WGS) entry which is preliminary data.</text>
</comment>
<feature type="transmembrane region" description="Helical" evidence="1">
    <location>
        <begin position="115"/>
        <end position="136"/>
    </location>
</feature>
<evidence type="ECO:0000313" key="2">
    <source>
        <dbReference type="EMBL" id="KYK57614.1"/>
    </source>
</evidence>
<sequence length="280" mass="32016">MPCSNAFFRFGTDVWDPSHRFETSWLVGPWLLFACRALFSLYAFTTLFFTLGWTCEHDELGGCVAAARSFSYFTVLTYWGLAFYFFVAALHTFTYASTSRPLLDRFPRPLQALHALFYTTIVTLPFLVTVVFWAVIYDGPWFPIPFNAWRNVSQHDLNALFELVFARTDPPLLIHLLWLIAILLAYLGVAFITLADKGFYVYSFLDREKVGSRGHVAAYVFAIAIAIVVVFFVVYVLIWLRRWVTETKLGLNGKFARPQTYDEHAEMSTMGAKPDASVQA</sequence>
<organism evidence="2 3">
    <name type="scientific">Drechmeria coniospora</name>
    <name type="common">Nematophagous fungus</name>
    <name type="synonym">Meria coniospora</name>
    <dbReference type="NCBI Taxonomy" id="98403"/>
    <lineage>
        <taxon>Eukaryota</taxon>
        <taxon>Fungi</taxon>
        <taxon>Dikarya</taxon>
        <taxon>Ascomycota</taxon>
        <taxon>Pezizomycotina</taxon>
        <taxon>Sordariomycetes</taxon>
        <taxon>Hypocreomycetidae</taxon>
        <taxon>Hypocreales</taxon>
        <taxon>Ophiocordycipitaceae</taxon>
        <taxon>Drechmeria</taxon>
    </lineage>
</organism>
<dbReference type="InParanoid" id="A0A151GKI4"/>